<reference evidence="4" key="1">
    <citation type="submission" date="2019-09" db="EMBL/GenBank/DDBJ databases">
        <authorList>
            <person name="Jung D.-H."/>
        </authorList>
    </citation>
    <scope>NUCLEOTIDE SEQUENCE [LARGE SCALE GENOMIC DNA]</scope>
    <source>
        <strain evidence="4">JA-25</strain>
    </source>
</reference>
<dbReference type="Pfam" id="PF18155">
    <property type="entry name" value="pPIWI_RE_Z"/>
    <property type="match status" value="1"/>
</dbReference>
<dbReference type="Proteomes" id="UP000606008">
    <property type="component" value="Unassembled WGS sequence"/>
</dbReference>
<accession>A0ABX0QG21</accession>
<feature type="region of interest" description="Disordered" evidence="1">
    <location>
        <begin position="1"/>
        <end position="21"/>
    </location>
</feature>
<sequence>MNMTAFTLASSPLPSQPTPSARFGWQEPLATRLKHQYNLAGQSANRLLNIELGLFLLTELLPDAPPEALPDLLSGNGLIYLRRPVWTPKQHRLLSRGRTLLAPYQDRATWFQALVKYASLPVQARMYNLSQYGSITEGARAQAGSYTQRERLTLFWRAMI</sequence>
<gene>
    <name evidence="3" type="ORF">F7231_14405</name>
</gene>
<organism evidence="3 4">
    <name type="scientific">Fibrivirga algicola</name>
    <dbReference type="NCBI Taxonomy" id="2950420"/>
    <lineage>
        <taxon>Bacteria</taxon>
        <taxon>Pseudomonadati</taxon>
        <taxon>Bacteroidota</taxon>
        <taxon>Cytophagia</taxon>
        <taxon>Cytophagales</taxon>
        <taxon>Spirosomataceae</taxon>
        <taxon>Fibrivirga</taxon>
    </lineage>
</organism>
<protein>
    <recommendedName>
        <fullName evidence="2">pPIWI-RE three-gene island domain-containing protein</fullName>
    </recommendedName>
</protein>
<dbReference type="EMBL" id="WAEL01000005">
    <property type="protein sequence ID" value="NID11364.1"/>
    <property type="molecule type" value="Genomic_DNA"/>
</dbReference>
<comment type="caution">
    <text evidence="3">The sequence shown here is derived from an EMBL/GenBank/DDBJ whole genome shotgun (WGS) entry which is preliminary data.</text>
</comment>
<evidence type="ECO:0000259" key="2">
    <source>
        <dbReference type="Pfam" id="PF18155"/>
    </source>
</evidence>
<evidence type="ECO:0000313" key="3">
    <source>
        <dbReference type="EMBL" id="NID11364.1"/>
    </source>
</evidence>
<feature type="domain" description="pPIWI-RE three-gene island" evidence="2">
    <location>
        <begin position="42"/>
        <end position="133"/>
    </location>
</feature>
<proteinExistence type="predicted"/>
<reference evidence="4" key="2">
    <citation type="submission" date="2023-07" db="EMBL/GenBank/DDBJ databases">
        <authorList>
            <person name="Jung D.-H."/>
        </authorList>
    </citation>
    <scope>NUCLEOTIDE SEQUENCE [LARGE SCALE GENOMIC DNA]</scope>
    <source>
        <strain evidence="4">JA-25</strain>
    </source>
</reference>
<name>A0ABX0QG21_9BACT</name>
<evidence type="ECO:0000313" key="4">
    <source>
        <dbReference type="Proteomes" id="UP000606008"/>
    </source>
</evidence>
<evidence type="ECO:0000256" key="1">
    <source>
        <dbReference type="SAM" id="MobiDB-lite"/>
    </source>
</evidence>
<keyword evidence="4" id="KW-1185">Reference proteome</keyword>
<feature type="compositionally biased region" description="Polar residues" evidence="1">
    <location>
        <begin position="1"/>
        <end position="13"/>
    </location>
</feature>
<dbReference type="InterPro" id="IPR055254">
    <property type="entry name" value="pPIWI_RE_Z"/>
</dbReference>
<dbReference type="RefSeq" id="WP_166692409.1">
    <property type="nucleotide sequence ID" value="NZ_WAEL01000005.1"/>
</dbReference>